<name>A0ABZ2CBQ9_9BACI</name>
<evidence type="ECO:0000256" key="1">
    <source>
        <dbReference type="ARBA" id="ARBA00004141"/>
    </source>
</evidence>
<evidence type="ECO:0000256" key="5">
    <source>
        <dbReference type="SAM" id="Phobius"/>
    </source>
</evidence>
<evidence type="ECO:0000256" key="2">
    <source>
        <dbReference type="ARBA" id="ARBA00022692"/>
    </source>
</evidence>
<accession>A0ABZ2CBQ9</accession>
<keyword evidence="8" id="KW-1185">Reference proteome</keyword>
<proteinExistence type="predicted"/>
<sequence length="139" mass="15308">MKKIKLTFFEKINLMIKLVIGSAISWELAILLGSKYPYLAPISLILCLQITMIKSIQFGVARILGTVIGVAFVSLLAPSLHASAWSIAVIMFVSLLIPLLFGANGRILHQIALSVLLVLEFEHKLQGYGFDRIRDSIIG</sequence>
<evidence type="ECO:0000256" key="3">
    <source>
        <dbReference type="ARBA" id="ARBA00022989"/>
    </source>
</evidence>
<reference evidence="7 8" key="1">
    <citation type="submission" date="2023-10" db="EMBL/GenBank/DDBJ databases">
        <title>Niallia locisalis sp.nov. isolated from a salt pond sample.</title>
        <authorList>
            <person name="Li X.-J."/>
            <person name="Dong L."/>
        </authorList>
    </citation>
    <scope>NUCLEOTIDE SEQUENCE [LARGE SCALE GENOMIC DNA]</scope>
    <source>
        <strain evidence="7 8">DSM 29761</strain>
    </source>
</reference>
<feature type="domain" description="Integral membrane bound transporter" evidence="6">
    <location>
        <begin position="26"/>
        <end position="139"/>
    </location>
</feature>
<keyword evidence="3 5" id="KW-1133">Transmembrane helix</keyword>
<keyword evidence="4 5" id="KW-0472">Membrane</keyword>
<evidence type="ECO:0000259" key="6">
    <source>
        <dbReference type="Pfam" id="PF13515"/>
    </source>
</evidence>
<evidence type="ECO:0000256" key="4">
    <source>
        <dbReference type="ARBA" id="ARBA00023136"/>
    </source>
</evidence>
<dbReference type="Proteomes" id="UP001357223">
    <property type="component" value="Chromosome"/>
</dbReference>
<evidence type="ECO:0000313" key="7">
    <source>
        <dbReference type="EMBL" id="WVX79263.1"/>
    </source>
</evidence>
<gene>
    <name evidence="7" type="ORF">R4Z09_18375</name>
</gene>
<feature type="transmembrane region" description="Helical" evidence="5">
    <location>
        <begin position="60"/>
        <end position="77"/>
    </location>
</feature>
<evidence type="ECO:0000313" key="8">
    <source>
        <dbReference type="Proteomes" id="UP001357223"/>
    </source>
</evidence>
<dbReference type="RefSeq" id="WP_338448197.1">
    <property type="nucleotide sequence ID" value="NZ_CP137640.1"/>
</dbReference>
<feature type="transmembrane region" description="Helical" evidence="5">
    <location>
        <begin position="83"/>
        <end position="101"/>
    </location>
</feature>
<dbReference type="EMBL" id="CP137640">
    <property type="protein sequence ID" value="WVX79263.1"/>
    <property type="molecule type" value="Genomic_DNA"/>
</dbReference>
<protein>
    <submittedName>
        <fullName evidence="7">Aromatic acid exporter family protein</fullName>
    </submittedName>
</protein>
<keyword evidence="2 5" id="KW-0812">Transmembrane</keyword>
<dbReference type="InterPro" id="IPR049453">
    <property type="entry name" value="Memb_transporter_dom"/>
</dbReference>
<organism evidence="7 8">
    <name type="scientific">Niallia oryzisoli</name>
    <dbReference type="NCBI Taxonomy" id="1737571"/>
    <lineage>
        <taxon>Bacteria</taxon>
        <taxon>Bacillati</taxon>
        <taxon>Bacillota</taxon>
        <taxon>Bacilli</taxon>
        <taxon>Bacillales</taxon>
        <taxon>Bacillaceae</taxon>
        <taxon>Niallia</taxon>
    </lineage>
</organism>
<comment type="subcellular location">
    <subcellularLocation>
        <location evidence="1">Membrane</location>
        <topology evidence="1">Multi-pass membrane protein</topology>
    </subcellularLocation>
</comment>
<dbReference type="Pfam" id="PF13515">
    <property type="entry name" value="FUSC_2"/>
    <property type="match status" value="1"/>
</dbReference>